<feature type="transmembrane region" description="Helical" evidence="10">
    <location>
        <begin position="265"/>
        <end position="290"/>
    </location>
</feature>
<keyword evidence="8 10" id="KW-1133">Transmembrane helix</keyword>
<reference evidence="11 12" key="1">
    <citation type="journal article" date="2015" name="Proc. Natl. Acad. Sci. U.S.A.">
        <title>The resurrection genome of Boea hygrometrica: A blueprint for survival of dehydration.</title>
        <authorList>
            <person name="Xiao L."/>
            <person name="Yang G."/>
            <person name="Zhang L."/>
            <person name="Yang X."/>
            <person name="Zhao S."/>
            <person name="Ji Z."/>
            <person name="Zhou Q."/>
            <person name="Hu M."/>
            <person name="Wang Y."/>
            <person name="Chen M."/>
            <person name="Xu Y."/>
            <person name="Jin H."/>
            <person name="Xiao X."/>
            <person name="Hu G."/>
            <person name="Bao F."/>
            <person name="Hu Y."/>
            <person name="Wan P."/>
            <person name="Li L."/>
            <person name="Deng X."/>
            <person name="Kuang T."/>
            <person name="Xiang C."/>
            <person name="Zhu J.K."/>
            <person name="Oliver M.J."/>
            <person name="He Y."/>
        </authorList>
    </citation>
    <scope>NUCLEOTIDE SEQUENCE [LARGE SCALE GENOMIC DNA]</scope>
    <source>
        <strain evidence="12">cv. XS01</strain>
    </source>
</reference>
<evidence type="ECO:0000256" key="2">
    <source>
        <dbReference type="ARBA" id="ARBA00010794"/>
    </source>
</evidence>
<feature type="transmembrane region" description="Helical" evidence="10">
    <location>
        <begin position="348"/>
        <end position="365"/>
    </location>
</feature>
<proteinExistence type="inferred from homology"/>
<evidence type="ECO:0000256" key="3">
    <source>
        <dbReference type="ARBA" id="ARBA00012132"/>
    </source>
</evidence>
<dbReference type="GO" id="GO:0005789">
    <property type="term" value="C:endoplasmic reticulum membrane"/>
    <property type="evidence" value="ECO:0007669"/>
    <property type="project" value="UniProtKB-SubCell"/>
</dbReference>
<organism evidence="11 12">
    <name type="scientific">Dorcoceras hygrometricum</name>
    <dbReference type="NCBI Taxonomy" id="472368"/>
    <lineage>
        <taxon>Eukaryota</taxon>
        <taxon>Viridiplantae</taxon>
        <taxon>Streptophyta</taxon>
        <taxon>Embryophyta</taxon>
        <taxon>Tracheophyta</taxon>
        <taxon>Spermatophyta</taxon>
        <taxon>Magnoliopsida</taxon>
        <taxon>eudicotyledons</taxon>
        <taxon>Gunneridae</taxon>
        <taxon>Pentapetalae</taxon>
        <taxon>asterids</taxon>
        <taxon>lamiids</taxon>
        <taxon>Lamiales</taxon>
        <taxon>Gesneriaceae</taxon>
        <taxon>Didymocarpoideae</taxon>
        <taxon>Trichosporeae</taxon>
        <taxon>Loxocarpinae</taxon>
        <taxon>Dorcoceras</taxon>
    </lineage>
</organism>
<dbReference type="AlphaFoldDB" id="A0A2Z7DCJ7"/>
<comment type="subcellular location">
    <subcellularLocation>
        <location evidence="1">Endoplasmic reticulum membrane</location>
        <topology evidence="1">Multi-pass membrane protein</topology>
    </subcellularLocation>
</comment>
<keyword evidence="6 11" id="KW-0418">Kinase</keyword>
<dbReference type="Proteomes" id="UP000250235">
    <property type="component" value="Unassembled WGS sequence"/>
</dbReference>
<keyword evidence="9 10" id="KW-0472">Membrane</keyword>
<evidence type="ECO:0000256" key="9">
    <source>
        <dbReference type="ARBA" id="ARBA00023136"/>
    </source>
</evidence>
<keyword evidence="12" id="KW-1185">Reference proteome</keyword>
<accession>A0A2Z7DCJ7</accession>
<keyword evidence="7" id="KW-0256">Endoplasmic reticulum</keyword>
<feature type="transmembrane region" description="Helical" evidence="10">
    <location>
        <begin position="226"/>
        <end position="245"/>
    </location>
</feature>
<feature type="transmembrane region" description="Helical" evidence="10">
    <location>
        <begin position="310"/>
        <end position="328"/>
    </location>
</feature>
<feature type="transmembrane region" description="Helical" evidence="10">
    <location>
        <begin position="30"/>
        <end position="51"/>
    </location>
</feature>
<evidence type="ECO:0000256" key="5">
    <source>
        <dbReference type="ARBA" id="ARBA00022692"/>
    </source>
</evidence>
<evidence type="ECO:0000256" key="8">
    <source>
        <dbReference type="ARBA" id="ARBA00022989"/>
    </source>
</evidence>
<evidence type="ECO:0000313" key="11">
    <source>
        <dbReference type="EMBL" id="KZV54771.1"/>
    </source>
</evidence>
<evidence type="ECO:0000256" key="4">
    <source>
        <dbReference type="ARBA" id="ARBA00022679"/>
    </source>
</evidence>
<keyword evidence="4" id="KW-0808">Transferase</keyword>
<feature type="transmembrane region" description="Helical" evidence="10">
    <location>
        <begin position="111"/>
        <end position="129"/>
    </location>
</feature>
<dbReference type="PANTHER" id="PTHR13205">
    <property type="entry name" value="TRANSMEMBRANE PROTEIN 15-RELATED"/>
    <property type="match status" value="1"/>
</dbReference>
<feature type="transmembrane region" description="Helical" evidence="10">
    <location>
        <begin position="371"/>
        <end position="388"/>
    </location>
</feature>
<evidence type="ECO:0000256" key="10">
    <source>
        <dbReference type="SAM" id="Phobius"/>
    </source>
</evidence>
<dbReference type="GO" id="GO:0043048">
    <property type="term" value="P:dolichyl monophosphate biosynthetic process"/>
    <property type="evidence" value="ECO:0007669"/>
    <property type="project" value="TreeGrafter"/>
</dbReference>
<keyword evidence="5 10" id="KW-0812">Transmembrane</keyword>
<evidence type="ECO:0000256" key="7">
    <source>
        <dbReference type="ARBA" id="ARBA00022824"/>
    </source>
</evidence>
<dbReference type="PANTHER" id="PTHR13205:SF15">
    <property type="entry name" value="DOLICHOL KINASE"/>
    <property type="match status" value="1"/>
</dbReference>
<sequence>MDPPLLQLNGERAVVLLYVFRILFSSPLSLIPQAFCLSVLSVFALSVEIFADHASNPLAGYFKTRPGASSGVLLGAVTLPGLMFSRLIQILRAVSHHDVGIEELEHLKLQFWAVSASCFTVLVFLCIICQHQAKNINFICSKINLNAKHSFACIASLGLCFSSLYGGWRVSLMLLWVLCHGLTAVILLQNILYTFPACASIGESLLVASGLVFFLQYGIMRSEISIIIQGMLFGLLLLPVFYKYVIQMWEYCASFWSNGALENHLIIRSAVFYVLHTTTLVVVVPSWIQFVHDFRIHPLLWVLHFVFSEPLKRLTLCVYWLVIITVAVRQFYNISKSSRTERILLRKYYHLLAVSIFVPALVFQAKFLDLAFGAALAVFLMLEIIRVSPH</sequence>
<gene>
    <name evidence="11" type="ORF">F511_38063</name>
</gene>
<dbReference type="EC" id="2.7.1.108" evidence="3"/>
<name>A0A2Z7DCJ7_9LAMI</name>
<protein>
    <recommendedName>
        <fullName evidence="3">dolichol kinase</fullName>
        <ecNumber evidence="3">2.7.1.108</ecNumber>
    </recommendedName>
</protein>
<comment type="similarity">
    <text evidence="2">Belongs to the polyprenol kinase family.</text>
</comment>
<feature type="transmembrane region" description="Helical" evidence="10">
    <location>
        <begin position="150"/>
        <end position="168"/>
    </location>
</feature>
<dbReference type="EMBL" id="KQ989138">
    <property type="protein sequence ID" value="KZV54771.1"/>
    <property type="molecule type" value="Genomic_DNA"/>
</dbReference>
<dbReference type="OrthoDB" id="377083at2759"/>
<evidence type="ECO:0000313" key="12">
    <source>
        <dbReference type="Proteomes" id="UP000250235"/>
    </source>
</evidence>
<feature type="transmembrane region" description="Helical" evidence="10">
    <location>
        <begin position="174"/>
        <end position="193"/>
    </location>
</feature>
<dbReference type="GO" id="GO:0004168">
    <property type="term" value="F:dolichol kinase activity"/>
    <property type="evidence" value="ECO:0007669"/>
    <property type="project" value="UniProtKB-EC"/>
</dbReference>
<dbReference type="InterPro" id="IPR032974">
    <property type="entry name" value="Polypren_kinase"/>
</dbReference>
<evidence type="ECO:0000256" key="6">
    <source>
        <dbReference type="ARBA" id="ARBA00022777"/>
    </source>
</evidence>
<evidence type="ECO:0000256" key="1">
    <source>
        <dbReference type="ARBA" id="ARBA00004477"/>
    </source>
</evidence>
<feature type="transmembrane region" description="Helical" evidence="10">
    <location>
        <begin position="200"/>
        <end position="220"/>
    </location>
</feature>
<feature type="transmembrane region" description="Helical" evidence="10">
    <location>
        <begin position="72"/>
        <end position="91"/>
    </location>
</feature>